<evidence type="ECO:0000313" key="3">
    <source>
        <dbReference type="Proteomes" id="UP001208935"/>
    </source>
</evidence>
<sequence>MIEFLAYVAGYVIEVLSLRHIRAAKGLAKRHWSEDATDVAYLDWWLIPLVAAIAVACAMVLFFGFDLPLWLSFGAPVALGAVYCCYRYRELFKR</sequence>
<dbReference type="Proteomes" id="UP001208935">
    <property type="component" value="Unassembled WGS sequence"/>
</dbReference>
<keyword evidence="1" id="KW-1133">Transmembrane helix</keyword>
<evidence type="ECO:0000256" key="1">
    <source>
        <dbReference type="SAM" id="Phobius"/>
    </source>
</evidence>
<organism evidence="2 3">
    <name type="scientific">Verminephrobacter aporrectodeae subsp. tuberculatae</name>
    <dbReference type="NCBI Taxonomy" id="1110392"/>
    <lineage>
        <taxon>Bacteria</taxon>
        <taxon>Pseudomonadati</taxon>
        <taxon>Pseudomonadota</taxon>
        <taxon>Betaproteobacteria</taxon>
        <taxon>Burkholderiales</taxon>
        <taxon>Comamonadaceae</taxon>
        <taxon>Verminephrobacter</taxon>
    </lineage>
</organism>
<keyword evidence="3" id="KW-1185">Reference proteome</keyword>
<accession>A0ABT3KZT8</accession>
<keyword evidence="1" id="KW-0812">Transmembrane</keyword>
<reference evidence="3" key="1">
    <citation type="submission" date="2023-07" db="EMBL/GenBank/DDBJ databases">
        <title>Verminephrobacter genomes.</title>
        <authorList>
            <person name="Lund M.B."/>
        </authorList>
    </citation>
    <scope>NUCLEOTIDE SEQUENCE [LARGE SCALE GENOMIC DNA]</scope>
    <source>
        <strain evidence="3">AtM5-05</strain>
    </source>
</reference>
<name>A0ABT3KZT8_9BURK</name>
<keyword evidence="1" id="KW-0472">Membrane</keyword>
<proteinExistence type="predicted"/>
<dbReference type="RefSeq" id="WP_265652703.1">
    <property type="nucleotide sequence ID" value="NZ_RCAP01000026.1"/>
</dbReference>
<dbReference type="EMBL" id="QZCW01000004">
    <property type="protein sequence ID" value="MCW5323330.1"/>
    <property type="molecule type" value="Genomic_DNA"/>
</dbReference>
<evidence type="ECO:0000313" key="2">
    <source>
        <dbReference type="EMBL" id="MCW5323330.1"/>
    </source>
</evidence>
<comment type="caution">
    <text evidence="2">The sequence shown here is derived from an EMBL/GenBank/DDBJ whole genome shotgun (WGS) entry which is preliminary data.</text>
</comment>
<gene>
    <name evidence="2" type="ORF">D5039_19945</name>
</gene>
<feature type="transmembrane region" description="Helical" evidence="1">
    <location>
        <begin position="39"/>
        <end position="63"/>
    </location>
</feature>
<protein>
    <submittedName>
        <fullName evidence="2">Uncharacterized protein</fullName>
    </submittedName>
</protein>
<feature type="transmembrane region" description="Helical" evidence="1">
    <location>
        <begin position="69"/>
        <end position="86"/>
    </location>
</feature>